<gene>
    <name evidence="1" type="ORF">GDO81_007870</name>
</gene>
<dbReference type="EMBL" id="WNYA01000003">
    <property type="protein sequence ID" value="KAG8581960.1"/>
    <property type="molecule type" value="Genomic_DNA"/>
</dbReference>
<accession>A0AAV7CA76</accession>
<dbReference type="Proteomes" id="UP000824782">
    <property type="component" value="Unassembled WGS sequence"/>
</dbReference>
<proteinExistence type="predicted"/>
<keyword evidence="2" id="KW-1185">Reference proteome</keyword>
<dbReference type="AlphaFoldDB" id="A0AAV7CA76"/>
<protein>
    <submittedName>
        <fullName evidence="1">Uncharacterized protein</fullName>
    </submittedName>
</protein>
<organism evidence="1 2">
    <name type="scientific">Engystomops pustulosus</name>
    <name type="common">Tungara frog</name>
    <name type="synonym">Physalaemus pustulosus</name>
    <dbReference type="NCBI Taxonomy" id="76066"/>
    <lineage>
        <taxon>Eukaryota</taxon>
        <taxon>Metazoa</taxon>
        <taxon>Chordata</taxon>
        <taxon>Craniata</taxon>
        <taxon>Vertebrata</taxon>
        <taxon>Euteleostomi</taxon>
        <taxon>Amphibia</taxon>
        <taxon>Batrachia</taxon>
        <taxon>Anura</taxon>
        <taxon>Neobatrachia</taxon>
        <taxon>Hyloidea</taxon>
        <taxon>Leptodactylidae</taxon>
        <taxon>Leiuperinae</taxon>
        <taxon>Engystomops</taxon>
    </lineage>
</organism>
<name>A0AAV7CA76_ENGPU</name>
<evidence type="ECO:0000313" key="1">
    <source>
        <dbReference type="EMBL" id="KAG8581960.1"/>
    </source>
</evidence>
<sequence length="125" mass="13485">MLCTPSLSLQTQPCTLLTLALHARHNISLYMSCLLTSSAPKSNPANAPSTCAAGHVLCMMTSAVIHCPLPKCTCLEHAHDVAWVWWGKQTVTLNIICLQGGDLLKVHGIYFSKSLKCLILLLGSL</sequence>
<reference evidence="1" key="1">
    <citation type="thesis" date="2020" institute="ProQuest LLC" country="789 East Eisenhower Parkway, Ann Arbor, MI, USA">
        <title>Comparative Genomics and Chromosome Evolution.</title>
        <authorList>
            <person name="Mudd A.B."/>
        </authorList>
    </citation>
    <scope>NUCLEOTIDE SEQUENCE</scope>
    <source>
        <strain evidence="1">237g6f4</strain>
        <tissue evidence="1">Blood</tissue>
    </source>
</reference>
<evidence type="ECO:0000313" key="2">
    <source>
        <dbReference type="Proteomes" id="UP000824782"/>
    </source>
</evidence>
<comment type="caution">
    <text evidence="1">The sequence shown here is derived from an EMBL/GenBank/DDBJ whole genome shotgun (WGS) entry which is preliminary data.</text>
</comment>